<keyword evidence="3" id="KW-1185">Reference proteome</keyword>
<dbReference type="Pfam" id="PF17931">
    <property type="entry name" value="TetR_C_23"/>
    <property type="match status" value="1"/>
</dbReference>
<dbReference type="AlphaFoldDB" id="A0AAU9CK13"/>
<accession>A0AAU9CK13</accession>
<dbReference type="SUPFAM" id="SSF48498">
    <property type="entry name" value="Tetracyclin repressor-like, C-terminal domain"/>
    <property type="match status" value="1"/>
</dbReference>
<evidence type="ECO:0000313" key="3">
    <source>
        <dbReference type="Proteomes" id="UP001348817"/>
    </source>
</evidence>
<dbReference type="SUPFAM" id="SSF46689">
    <property type="entry name" value="Homeodomain-like"/>
    <property type="match status" value="1"/>
</dbReference>
<gene>
    <name evidence="2" type="ORF">FUAX_17030</name>
</gene>
<dbReference type="KEGG" id="fax:FUAX_17030"/>
<dbReference type="EMBL" id="AP025314">
    <property type="protein sequence ID" value="BDD09271.1"/>
    <property type="molecule type" value="Genomic_DNA"/>
</dbReference>
<dbReference type="RefSeq" id="WP_338394482.1">
    <property type="nucleotide sequence ID" value="NZ_AP025314.1"/>
</dbReference>
<name>A0AAU9CK13_9BACT</name>
<reference evidence="2 3" key="1">
    <citation type="submission" date="2021-12" db="EMBL/GenBank/DDBJ databases">
        <title>Genome sequencing of bacteria with rrn-lacking chromosome and rrn-plasmid.</title>
        <authorList>
            <person name="Anda M."/>
            <person name="Iwasaki W."/>
        </authorList>
    </citation>
    <scope>NUCLEOTIDE SEQUENCE [LARGE SCALE GENOMIC DNA]</scope>
    <source>
        <strain evidence="2 3">DSM 100852</strain>
    </source>
</reference>
<protein>
    <recommendedName>
        <fullName evidence="1">Tetracyclin repressor-like C-terminal domain-containing protein</fullName>
    </recommendedName>
</protein>
<dbReference type="Proteomes" id="UP001348817">
    <property type="component" value="Chromosome"/>
</dbReference>
<organism evidence="2 3">
    <name type="scientific">Fulvitalea axinellae</name>
    <dbReference type="NCBI Taxonomy" id="1182444"/>
    <lineage>
        <taxon>Bacteria</taxon>
        <taxon>Pseudomonadati</taxon>
        <taxon>Bacteroidota</taxon>
        <taxon>Cytophagia</taxon>
        <taxon>Cytophagales</taxon>
        <taxon>Persicobacteraceae</taxon>
        <taxon>Fulvitalea</taxon>
    </lineage>
</organism>
<dbReference type="Gene3D" id="1.10.357.10">
    <property type="entry name" value="Tetracycline Repressor, domain 2"/>
    <property type="match status" value="1"/>
</dbReference>
<evidence type="ECO:0000259" key="1">
    <source>
        <dbReference type="Pfam" id="PF17931"/>
    </source>
</evidence>
<dbReference type="InterPro" id="IPR009057">
    <property type="entry name" value="Homeodomain-like_sf"/>
</dbReference>
<sequence>MAKKKNVTADQILSWFMDYTLEKGENPKSVYAFAKEHNFEESLFYQHFASFQVIEEAVFKAFFDNADSLLKQDESFSTYSPQEKLLSFYFTFFEILTANRSYVVYALGKNRNKLKTLATLRPLRDSFRTFIKELGIESGDMKHEKIEKIKNRSIEEMAWAQLLLTLKFWIEDRSPSFEKTDLFIEKSVKASFELLNTRPLESVVDFGKFLFKERIKPNL</sequence>
<dbReference type="InterPro" id="IPR036271">
    <property type="entry name" value="Tet_transcr_reg_TetR-rel_C_sf"/>
</dbReference>
<dbReference type="InterPro" id="IPR041673">
    <property type="entry name" value="TetR_C_23"/>
</dbReference>
<proteinExistence type="predicted"/>
<evidence type="ECO:0000313" key="2">
    <source>
        <dbReference type="EMBL" id="BDD09271.1"/>
    </source>
</evidence>
<feature type="domain" description="Tetracyclin repressor-like C-terminal" evidence="1">
    <location>
        <begin position="84"/>
        <end position="210"/>
    </location>
</feature>